<name>A0ABS3UL59_9ACTN</name>
<comment type="caution">
    <text evidence="2">The sequence shown here is derived from an EMBL/GenBank/DDBJ whole genome shotgun (WGS) entry which is preliminary data.</text>
</comment>
<keyword evidence="3" id="KW-1185">Reference proteome</keyword>
<feature type="signal peptide" evidence="1">
    <location>
        <begin position="1"/>
        <end position="30"/>
    </location>
</feature>
<sequence length="154" mass="16642">MNSRRFAAALTAASTVTAAALAITASPAFASDTTFSVTVKHSNGTIVSTISGNVKWLNRSVMLTDISQYVRGGECAYATVDSWMLNRLVDYRTTTVRCPASNYTYTLGDILINGNNLDDNGDGVPDGLYSAVTEVYINLYDKDHGNDATQVRKR</sequence>
<dbReference type="EMBL" id="JAGFNS010000011">
    <property type="protein sequence ID" value="MBO3739499.1"/>
    <property type="molecule type" value="Genomic_DNA"/>
</dbReference>
<organism evidence="2 3">
    <name type="scientific">Actinoplanes flavus</name>
    <dbReference type="NCBI Taxonomy" id="2820290"/>
    <lineage>
        <taxon>Bacteria</taxon>
        <taxon>Bacillati</taxon>
        <taxon>Actinomycetota</taxon>
        <taxon>Actinomycetes</taxon>
        <taxon>Micromonosporales</taxon>
        <taxon>Micromonosporaceae</taxon>
        <taxon>Actinoplanes</taxon>
    </lineage>
</organism>
<evidence type="ECO:0000313" key="2">
    <source>
        <dbReference type="EMBL" id="MBO3739499.1"/>
    </source>
</evidence>
<evidence type="ECO:0000256" key="1">
    <source>
        <dbReference type="SAM" id="SignalP"/>
    </source>
</evidence>
<dbReference type="PROSITE" id="PS51318">
    <property type="entry name" value="TAT"/>
    <property type="match status" value="1"/>
</dbReference>
<gene>
    <name evidence="2" type="ORF">J5X75_18455</name>
</gene>
<dbReference type="InterPro" id="IPR006311">
    <property type="entry name" value="TAT_signal"/>
</dbReference>
<dbReference type="Proteomes" id="UP000679690">
    <property type="component" value="Unassembled WGS sequence"/>
</dbReference>
<feature type="chain" id="PRO_5047447634" evidence="1">
    <location>
        <begin position="31"/>
        <end position="154"/>
    </location>
</feature>
<keyword evidence="1" id="KW-0732">Signal</keyword>
<proteinExistence type="predicted"/>
<accession>A0ABS3UL59</accession>
<evidence type="ECO:0000313" key="3">
    <source>
        <dbReference type="Proteomes" id="UP000679690"/>
    </source>
</evidence>
<protein>
    <submittedName>
        <fullName evidence="2">Uncharacterized protein</fullName>
    </submittedName>
</protein>
<dbReference type="RefSeq" id="WP_208468641.1">
    <property type="nucleotide sequence ID" value="NZ_JAGFNS010000011.1"/>
</dbReference>
<reference evidence="2 3" key="1">
    <citation type="submission" date="2021-03" db="EMBL/GenBank/DDBJ databases">
        <title>Actinoplanes flavus sp. nov., a novel actinomycete isolated from Coconut Palm rhizosphere soil.</title>
        <authorList>
            <person name="Luo X."/>
        </authorList>
    </citation>
    <scope>NUCLEOTIDE SEQUENCE [LARGE SCALE GENOMIC DNA]</scope>
    <source>
        <strain evidence="2 3">NEAU-H7</strain>
    </source>
</reference>